<reference evidence="1 2" key="1">
    <citation type="submission" date="2015-01" db="EMBL/GenBank/DDBJ databases">
        <title>Evolution of Trichinella species and genotypes.</title>
        <authorList>
            <person name="Korhonen P.K."/>
            <person name="Edoardo P."/>
            <person name="Giuseppe L.R."/>
            <person name="Gasser R.B."/>
        </authorList>
    </citation>
    <scope>NUCLEOTIDE SEQUENCE [LARGE SCALE GENOMIC DNA]</scope>
    <source>
        <strain evidence="1">ISS417</strain>
    </source>
</reference>
<name>A0A0V0TJD9_9BILA</name>
<dbReference type="EMBL" id="JYDJ01000243">
    <property type="protein sequence ID" value="KRX39135.1"/>
    <property type="molecule type" value="Genomic_DNA"/>
</dbReference>
<comment type="caution">
    <text evidence="1">The sequence shown here is derived from an EMBL/GenBank/DDBJ whole genome shotgun (WGS) entry which is preliminary data.</text>
</comment>
<keyword evidence="2" id="KW-1185">Reference proteome</keyword>
<evidence type="ECO:0000313" key="1">
    <source>
        <dbReference type="EMBL" id="KRX39135.1"/>
    </source>
</evidence>
<dbReference type="Proteomes" id="UP000055048">
    <property type="component" value="Unassembled WGS sequence"/>
</dbReference>
<sequence>MTIPFNVSACIVSLMNSLTTALCSRRIDFYAVQTEKLAYFYNMKKIFLWCTTCYTDVSANFLMKLTVLLLSAAGDD</sequence>
<accession>A0A0V0TJD9</accession>
<proteinExistence type="predicted"/>
<gene>
    <name evidence="1" type="ORF">T05_4539</name>
</gene>
<dbReference type="AlphaFoldDB" id="A0A0V0TJD9"/>
<protein>
    <submittedName>
        <fullName evidence="1">Uncharacterized protein</fullName>
    </submittedName>
</protein>
<evidence type="ECO:0000313" key="2">
    <source>
        <dbReference type="Proteomes" id="UP000055048"/>
    </source>
</evidence>
<organism evidence="1 2">
    <name type="scientific">Trichinella murrelli</name>
    <dbReference type="NCBI Taxonomy" id="144512"/>
    <lineage>
        <taxon>Eukaryota</taxon>
        <taxon>Metazoa</taxon>
        <taxon>Ecdysozoa</taxon>
        <taxon>Nematoda</taxon>
        <taxon>Enoplea</taxon>
        <taxon>Dorylaimia</taxon>
        <taxon>Trichinellida</taxon>
        <taxon>Trichinellidae</taxon>
        <taxon>Trichinella</taxon>
    </lineage>
</organism>